<dbReference type="EMBL" id="PP517468">
    <property type="protein sequence ID" value="WXI02718.1"/>
    <property type="molecule type" value="mRNA"/>
</dbReference>
<feature type="signal peptide" evidence="1">
    <location>
        <begin position="1"/>
        <end position="22"/>
    </location>
</feature>
<dbReference type="AlphaFoldDB" id="A0AB38ZEJ8"/>
<sequence length="265" mass="30609">MRSAILPFFLFVVLIATNYCNALKLVSVTQEITMDKDKMDNTELREYTPEELQALKELKAIKRSRSFISEIKAPRCDFPSWTEGKCCISFKWMGDKKNFCLSAELLLKQLLLRIGLLLNDDVLFEHDIALARFCVGIPYLKKLSACLQVYHLDIDLTISPKFFRICAQIMVASIVELRLNCMTIAGGKVTFDDAVEPEEMGMFTLNFKDGRVVFEFNNPIPPEVMEAIKNVGRVIKQKLVEFGRQIVDTAKKVWNTIKSWFTWWW</sequence>
<organism evidence="2">
    <name type="scientific">Oncocephalus sp</name>
    <dbReference type="NCBI Taxonomy" id="2944721"/>
    <lineage>
        <taxon>Eukaryota</taxon>
        <taxon>Metazoa</taxon>
        <taxon>Ecdysozoa</taxon>
        <taxon>Arthropoda</taxon>
        <taxon>Hexapoda</taxon>
        <taxon>Insecta</taxon>
        <taxon>Pterygota</taxon>
        <taxon>Neoptera</taxon>
        <taxon>Paraneoptera</taxon>
        <taxon>Hemiptera</taxon>
        <taxon>Heteroptera</taxon>
        <taxon>Panheteroptera</taxon>
        <taxon>Cimicomorpha</taxon>
        <taxon>Reduviidae</taxon>
        <taxon>Stenopodainae</taxon>
        <taxon>Oncocephalus</taxon>
    </lineage>
</organism>
<name>A0AB38ZEJ8_9HEMI</name>
<keyword evidence="1" id="KW-0732">Signal</keyword>
<reference evidence="2" key="1">
    <citation type="submission" date="2024-03" db="EMBL/GenBank/DDBJ databases">
        <title>Venom adaptation and exaptation during the trophic switch to blood-feeding by kissing bugs (Reduviidae: Triatominae).</title>
        <authorList>
            <person name="Zdenek C.N."/>
            <person name="Cardoso F.C."/>
            <person name="Robinson S.D."/>
            <person name="Mercedes R.S."/>
            <person name="Raidjoe E.R."/>
            <person name="Hernandez-Vargas M.J."/>
            <person name="Jin J."/>
            <person name="Corzo G."/>
            <person name="Vetter I."/>
            <person name="King G.F."/>
            <person name="Fry B.G."/>
            <person name="Walker A."/>
        </authorList>
    </citation>
    <scope>NUCLEOTIDE SEQUENCE</scope>
</reference>
<evidence type="ECO:0000256" key="1">
    <source>
        <dbReference type="SAM" id="SignalP"/>
    </source>
</evidence>
<evidence type="ECO:0000313" key="2">
    <source>
        <dbReference type="EMBL" id="WXI02718.1"/>
    </source>
</evidence>
<accession>A0AB38ZEJ8</accession>
<protein>
    <submittedName>
        <fullName evidence="2">Heteropteran venom family 2 protein 5</fullName>
    </submittedName>
</protein>
<proteinExistence type="evidence at transcript level"/>
<feature type="chain" id="PRO_5044309661" evidence="1">
    <location>
        <begin position="23"/>
        <end position="265"/>
    </location>
</feature>